<dbReference type="AlphaFoldDB" id="A0A6A4P2G3"/>
<organism evidence="3 4">
    <name type="scientific">Lupinus albus</name>
    <name type="common">White lupine</name>
    <name type="synonym">Lupinus termis</name>
    <dbReference type="NCBI Taxonomy" id="3870"/>
    <lineage>
        <taxon>Eukaryota</taxon>
        <taxon>Viridiplantae</taxon>
        <taxon>Streptophyta</taxon>
        <taxon>Embryophyta</taxon>
        <taxon>Tracheophyta</taxon>
        <taxon>Spermatophyta</taxon>
        <taxon>Magnoliopsida</taxon>
        <taxon>eudicotyledons</taxon>
        <taxon>Gunneridae</taxon>
        <taxon>Pentapetalae</taxon>
        <taxon>rosids</taxon>
        <taxon>fabids</taxon>
        <taxon>Fabales</taxon>
        <taxon>Fabaceae</taxon>
        <taxon>Papilionoideae</taxon>
        <taxon>50 kb inversion clade</taxon>
        <taxon>genistoids sensu lato</taxon>
        <taxon>core genistoids</taxon>
        <taxon>Genisteae</taxon>
        <taxon>Lupinus</taxon>
    </lineage>
</organism>
<keyword evidence="2" id="KW-0812">Transmembrane</keyword>
<feature type="transmembrane region" description="Helical" evidence="2">
    <location>
        <begin position="6"/>
        <end position="26"/>
    </location>
</feature>
<sequence>MANSLPNFLPSLFIIIILVSTLYTTLKVSAMNKATSTVAKDQQVPCTMCTECENPCQPLPTPPPPIVIECPPPPPPPPPPPSPPPKPSCPGNCEIQPYPPGSYYSPGTPYLNQVPHSYYNYNGAKIMQFYFPYYFTFLCLLF</sequence>
<dbReference type="OrthoDB" id="1435322at2759"/>
<accession>A0A6A4P2G3</accession>
<gene>
    <name evidence="3" type="ORF">Lalb_Chr18g0046811</name>
</gene>
<dbReference type="Proteomes" id="UP000447434">
    <property type="component" value="Chromosome 18"/>
</dbReference>
<keyword evidence="2" id="KW-0472">Membrane</keyword>
<evidence type="ECO:0000256" key="2">
    <source>
        <dbReference type="SAM" id="Phobius"/>
    </source>
</evidence>
<dbReference type="EMBL" id="WOCE01000018">
    <property type="protein sequence ID" value="KAE9593789.1"/>
    <property type="molecule type" value="Genomic_DNA"/>
</dbReference>
<evidence type="ECO:0000313" key="4">
    <source>
        <dbReference type="Proteomes" id="UP000447434"/>
    </source>
</evidence>
<keyword evidence="4" id="KW-1185">Reference proteome</keyword>
<evidence type="ECO:0000313" key="3">
    <source>
        <dbReference type="EMBL" id="KAE9593789.1"/>
    </source>
</evidence>
<proteinExistence type="predicted"/>
<name>A0A6A4P2G3_LUPAL</name>
<feature type="region of interest" description="Disordered" evidence="1">
    <location>
        <begin position="67"/>
        <end position="88"/>
    </location>
</feature>
<keyword evidence="2" id="KW-1133">Transmembrane helix</keyword>
<evidence type="ECO:0000256" key="1">
    <source>
        <dbReference type="SAM" id="MobiDB-lite"/>
    </source>
</evidence>
<protein>
    <submittedName>
        <fullName evidence="3">Uncharacterized protein</fullName>
    </submittedName>
</protein>
<reference evidence="4" key="1">
    <citation type="journal article" date="2020" name="Nat. Commun.">
        <title>Genome sequence of the cluster root forming white lupin.</title>
        <authorList>
            <person name="Hufnagel B."/>
            <person name="Marques A."/>
            <person name="Soriano A."/>
            <person name="Marques L."/>
            <person name="Divol F."/>
            <person name="Doumas P."/>
            <person name="Sallet E."/>
            <person name="Mancinotti D."/>
            <person name="Carrere S."/>
            <person name="Marande W."/>
            <person name="Arribat S."/>
            <person name="Keller J."/>
            <person name="Huneau C."/>
            <person name="Blein T."/>
            <person name="Aime D."/>
            <person name="Laguerre M."/>
            <person name="Taylor J."/>
            <person name="Schubert V."/>
            <person name="Nelson M."/>
            <person name="Geu-Flores F."/>
            <person name="Crespi M."/>
            <person name="Gallardo-Guerrero K."/>
            <person name="Delaux P.-M."/>
            <person name="Salse J."/>
            <person name="Berges H."/>
            <person name="Guyot R."/>
            <person name="Gouzy J."/>
            <person name="Peret B."/>
        </authorList>
    </citation>
    <scope>NUCLEOTIDE SEQUENCE [LARGE SCALE GENOMIC DNA]</scope>
    <source>
        <strain evidence="4">cv. Amiga</strain>
    </source>
</reference>
<comment type="caution">
    <text evidence="3">The sequence shown here is derived from an EMBL/GenBank/DDBJ whole genome shotgun (WGS) entry which is preliminary data.</text>
</comment>